<dbReference type="InterPro" id="IPR016181">
    <property type="entry name" value="Acyl_CoA_acyltransferase"/>
</dbReference>
<dbReference type="GO" id="GO:0016740">
    <property type="term" value="F:transferase activity"/>
    <property type="evidence" value="ECO:0007669"/>
    <property type="project" value="UniProtKB-KW"/>
</dbReference>
<dbReference type="InterPro" id="IPR031165">
    <property type="entry name" value="GNAT_YJDJ"/>
</dbReference>
<evidence type="ECO:0000313" key="3">
    <source>
        <dbReference type="Proteomes" id="UP000246058"/>
    </source>
</evidence>
<proteinExistence type="predicted"/>
<dbReference type="OrthoDB" id="9800945at2"/>
<sequence>MHDNRALSRFELTERGLTAYADYRRGPQGLVIAYVYAPPPLRGTGTADRLMRAVAERARAEGVRIVPLCGYAGAWLRRSHAYRDLVA</sequence>
<dbReference type="Proteomes" id="UP000246058">
    <property type="component" value="Chromosome"/>
</dbReference>
<dbReference type="SUPFAM" id="SSF55729">
    <property type="entry name" value="Acyl-CoA N-acyltransferases (Nat)"/>
    <property type="match status" value="1"/>
</dbReference>
<dbReference type="KEGG" id="meti:DK427_18270"/>
<dbReference type="RefSeq" id="WP_109952507.1">
    <property type="nucleotide sequence ID" value="NZ_CP029551.1"/>
</dbReference>
<dbReference type="AlphaFoldDB" id="A0A2U8VVN3"/>
<dbReference type="Gene3D" id="3.40.630.30">
    <property type="match status" value="1"/>
</dbReference>
<keyword evidence="3" id="KW-1185">Reference proteome</keyword>
<feature type="domain" description="N-acetyltransferase" evidence="1">
    <location>
        <begin position="2"/>
        <end position="87"/>
    </location>
</feature>
<dbReference type="PROSITE" id="PS51729">
    <property type="entry name" value="GNAT_YJDJ"/>
    <property type="match status" value="1"/>
</dbReference>
<dbReference type="EMBL" id="CP029551">
    <property type="protein sequence ID" value="AWN37428.1"/>
    <property type="molecule type" value="Genomic_DNA"/>
</dbReference>
<protein>
    <submittedName>
        <fullName evidence="2">N-acetyltransferase</fullName>
    </submittedName>
</protein>
<organism evidence="2 3">
    <name type="scientific">Methylobacterium radiodurans</name>
    <dbReference type="NCBI Taxonomy" id="2202828"/>
    <lineage>
        <taxon>Bacteria</taxon>
        <taxon>Pseudomonadati</taxon>
        <taxon>Pseudomonadota</taxon>
        <taxon>Alphaproteobacteria</taxon>
        <taxon>Hyphomicrobiales</taxon>
        <taxon>Methylobacteriaceae</taxon>
        <taxon>Methylobacterium</taxon>
    </lineage>
</organism>
<dbReference type="Pfam" id="PF14542">
    <property type="entry name" value="Acetyltransf_CG"/>
    <property type="match status" value="1"/>
</dbReference>
<evidence type="ECO:0000259" key="1">
    <source>
        <dbReference type="PROSITE" id="PS51729"/>
    </source>
</evidence>
<keyword evidence="2" id="KW-0808">Transferase</keyword>
<gene>
    <name evidence="2" type="ORF">DK427_18270</name>
</gene>
<evidence type="ECO:0000313" key="2">
    <source>
        <dbReference type="EMBL" id="AWN37428.1"/>
    </source>
</evidence>
<accession>A0A2U8VVN3</accession>
<reference evidence="2 3" key="1">
    <citation type="submission" date="2018-05" db="EMBL/GenBank/DDBJ databases">
        <title>Complete Genome Sequence of Methylobacterium sp. 17Sr1-43.</title>
        <authorList>
            <person name="Srinivasan S."/>
        </authorList>
    </citation>
    <scope>NUCLEOTIDE SEQUENCE [LARGE SCALE GENOMIC DNA]</scope>
    <source>
        <strain evidence="2 3">17Sr1-43</strain>
    </source>
</reference>
<name>A0A2U8VVN3_9HYPH</name>